<evidence type="ECO:0000256" key="5">
    <source>
        <dbReference type="ARBA" id="ARBA00023146"/>
    </source>
</evidence>
<dbReference type="InterPro" id="IPR002317">
    <property type="entry name" value="Ser-tRNA-ligase_type_1"/>
</dbReference>
<dbReference type="EC" id="6.1.1.11" evidence="6"/>
<dbReference type="HAMAP" id="MF_00176">
    <property type="entry name" value="Ser_tRNA_synth_type1"/>
    <property type="match status" value="1"/>
</dbReference>
<keyword evidence="6" id="KW-0963">Cytoplasm</keyword>
<protein>
    <recommendedName>
        <fullName evidence="6">Serine--tRNA ligase</fullName>
        <ecNumber evidence="6">6.1.1.11</ecNumber>
    </recommendedName>
    <alternativeName>
        <fullName evidence="6">Seryl-tRNA synthetase</fullName>
        <shortName evidence="6">SerRS</shortName>
    </alternativeName>
    <alternativeName>
        <fullName evidence="6">Seryl-tRNA(Ser/Sec) synthetase</fullName>
    </alternativeName>
</protein>
<feature type="binding site" evidence="6">
    <location>
        <begin position="231"/>
        <end position="233"/>
    </location>
    <ligand>
        <name>L-serine</name>
        <dbReference type="ChEBI" id="CHEBI:33384"/>
    </ligand>
</feature>
<keyword evidence="4 6" id="KW-0648">Protein biosynthesis</keyword>
<comment type="subunit">
    <text evidence="6">Homodimer. The tRNA molecule binds across the dimer.</text>
</comment>
<dbReference type="PROSITE" id="PS50862">
    <property type="entry name" value="AA_TRNA_LIGASE_II"/>
    <property type="match status" value="1"/>
</dbReference>
<dbReference type="EMBL" id="MHOQ01000001">
    <property type="protein sequence ID" value="OGZ67661.1"/>
    <property type="molecule type" value="Genomic_DNA"/>
</dbReference>
<sequence>MLDIKFIRENSDKVKEACANKNINGGDTIVDQLLDLDIKKRSLMTTLENLRATQNKFTKSASAKSSGETMNNIEEAKKNKLEIKTLEPDLQETENKFNELLMKLPNIPFDDVPVGKDDSENVVLRQIGSLPKFNFIPKEHFQIGEELNIIDIERASTVAGSRFYFLKNEAALLEMALVNFAFSKLAKKGFSPVIPPVMIQPKLASGMGYIENHPDEESYYLERDNLYLTATSEQSLGAMHHREILDQLPKKYVAFSTCFRRESGSYGKDTKGIFRVHQFDKMEMFVFSKPEDSEKEHQNLLAIEEELMKDLKIPYQVINICTGDLGKSAARKYDIEAWMPGQNRYRETHSTSNCTDYQARGINIKYKDQKNNLNFVHTLNGTAFAMGRIIVAILENNQQKDGSVKIPKVLQKYTRFKVIKLKKILK</sequence>
<feature type="binding site" evidence="6 7">
    <location>
        <position position="283"/>
    </location>
    <ligand>
        <name>L-serine</name>
        <dbReference type="ChEBI" id="CHEBI:33384"/>
    </ligand>
</feature>
<dbReference type="PRINTS" id="PR00981">
    <property type="entry name" value="TRNASYNTHSER"/>
</dbReference>
<gene>
    <name evidence="6" type="primary">serS</name>
    <name evidence="10" type="ORF">A3D34_01955</name>
</gene>
<dbReference type="InterPro" id="IPR033729">
    <property type="entry name" value="SerRS_core"/>
</dbReference>
<feature type="domain" description="Aminoacyl-transfer RNA synthetases class-II family profile" evidence="9">
    <location>
        <begin position="139"/>
        <end position="407"/>
    </location>
</feature>
<keyword evidence="3 6" id="KW-0067">ATP-binding</keyword>
<keyword evidence="5 6" id="KW-0030">Aminoacyl-tRNA synthetase</keyword>
<dbReference type="InterPro" id="IPR045864">
    <property type="entry name" value="aa-tRNA-synth_II/BPL/LPL"/>
</dbReference>
<name>A0A1G2HZL9_9BACT</name>
<feature type="binding site" evidence="7">
    <location>
        <position position="380"/>
    </location>
    <ligand>
        <name>L-serine</name>
        <dbReference type="ChEBI" id="CHEBI:33384"/>
    </ligand>
</feature>
<feature type="binding site" evidence="6 8">
    <location>
        <begin position="347"/>
        <end position="350"/>
    </location>
    <ligand>
        <name>ATP</name>
        <dbReference type="ChEBI" id="CHEBI:30616"/>
    </ligand>
</feature>
<evidence type="ECO:0000256" key="2">
    <source>
        <dbReference type="ARBA" id="ARBA00022741"/>
    </source>
</evidence>
<evidence type="ECO:0000256" key="3">
    <source>
        <dbReference type="ARBA" id="ARBA00022840"/>
    </source>
</evidence>
<dbReference type="AlphaFoldDB" id="A0A1G2HZL9"/>
<feature type="binding site" evidence="8">
    <location>
        <begin position="276"/>
        <end position="279"/>
    </location>
    <ligand>
        <name>ATP</name>
        <dbReference type="ChEBI" id="CHEBI:30616"/>
    </ligand>
</feature>
<accession>A0A1G2HZL9</accession>
<dbReference type="Pfam" id="PF02403">
    <property type="entry name" value="Seryl_tRNA_N"/>
    <property type="match status" value="1"/>
</dbReference>
<comment type="caution">
    <text evidence="10">The sequence shown here is derived from an EMBL/GenBank/DDBJ whole genome shotgun (WGS) entry which is preliminary data.</text>
</comment>
<keyword evidence="2 6" id="KW-0547">Nucleotide-binding</keyword>
<evidence type="ECO:0000313" key="10">
    <source>
        <dbReference type="EMBL" id="OGZ67661.1"/>
    </source>
</evidence>
<dbReference type="SUPFAM" id="SSF55681">
    <property type="entry name" value="Class II aaRS and biotin synthetases"/>
    <property type="match status" value="1"/>
</dbReference>
<feature type="binding site" evidence="7">
    <location>
        <position position="231"/>
    </location>
    <ligand>
        <name>L-serine</name>
        <dbReference type="ChEBI" id="CHEBI:33384"/>
    </ligand>
</feature>
<dbReference type="GO" id="GO:0006434">
    <property type="term" value="P:seryl-tRNA aminoacylation"/>
    <property type="evidence" value="ECO:0007669"/>
    <property type="project" value="UniProtKB-UniRule"/>
</dbReference>
<feature type="binding site" evidence="6 8">
    <location>
        <begin position="260"/>
        <end position="262"/>
    </location>
    <ligand>
        <name>ATP</name>
        <dbReference type="ChEBI" id="CHEBI:30616"/>
    </ligand>
</feature>
<comment type="pathway">
    <text evidence="6">Aminoacyl-tRNA biosynthesis; selenocysteinyl-tRNA(Sec) biosynthesis; L-seryl-tRNA(Sec) from L-serine and tRNA(Sec): step 1/1.</text>
</comment>
<comment type="catalytic activity">
    <reaction evidence="6">
        <text>tRNA(Sec) + L-serine + ATP = L-seryl-tRNA(Sec) + AMP + diphosphate + H(+)</text>
        <dbReference type="Rhea" id="RHEA:42580"/>
        <dbReference type="Rhea" id="RHEA-COMP:9742"/>
        <dbReference type="Rhea" id="RHEA-COMP:10128"/>
        <dbReference type="ChEBI" id="CHEBI:15378"/>
        <dbReference type="ChEBI" id="CHEBI:30616"/>
        <dbReference type="ChEBI" id="CHEBI:33019"/>
        <dbReference type="ChEBI" id="CHEBI:33384"/>
        <dbReference type="ChEBI" id="CHEBI:78442"/>
        <dbReference type="ChEBI" id="CHEBI:78533"/>
        <dbReference type="ChEBI" id="CHEBI:456215"/>
        <dbReference type="EC" id="6.1.1.11"/>
    </reaction>
</comment>
<dbReference type="InterPro" id="IPR002314">
    <property type="entry name" value="aa-tRNA-synt_IIb"/>
</dbReference>
<evidence type="ECO:0000256" key="4">
    <source>
        <dbReference type="ARBA" id="ARBA00022917"/>
    </source>
</evidence>
<evidence type="ECO:0000256" key="6">
    <source>
        <dbReference type="HAMAP-Rule" id="MF_00176"/>
    </source>
</evidence>
<comment type="subcellular location">
    <subcellularLocation>
        <location evidence="6">Cytoplasm</location>
    </subcellularLocation>
</comment>
<dbReference type="InterPro" id="IPR042103">
    <property type="entry name" value="SerRS_1_N_sf"/>
</dbReference>
<feature type="binding site" evidence="6">
    <location>
        <position position="276"/>
    </location>
    <ligand>
        <name>ATP</name>
        <dbReference type="ChEBI" id="CHEBI:30616"/>
    </ligand>
</feature>
<feature type="site" description="Important for serine binding" evidence="7">
    <location>
        <position position="382"/>
    </location>
</feature>
<keyword evidence="1 6" id="KW-0436">Ligase</keyword>
<dbReference type="NCBIfam" id="TIGR00414">
    <property type="entry name" value="serS"/>
    <property type="match status" value="1"/>
</dbReference>
<comment type="function">
    <text evidence="6">Catalyzes the attachment of serine to tRNA(Ser). Is also able to aminoacylate tRNA(Sec) with serine, to form the misacylated tRNA L-seryl-tRNA(Sec), which will be further converted into selenocysteinyl-tRNA(Sec).</text>
</comment>
<dbReference type="InterPro" id="IPR010978">
    <property type="entry name" value="tRNA-bd_arm"/>
</dbReference>
<dbReference type="UniPathway" id="UPA00906">
    <property type="reaction ID" value="UER00895"/>
</dbReference>
<comment type="similarity">
    <text evidence="6">Belongs to the class-II aminoacyl-tRNA synthetase family. Type-1 seryl-tRNA synthetase subfamily.</text>
</comment>
<feature type="binding site" evidence="6">
    <location>
        <position position="382"/>
    </location>
    <ligand>
        <name>L-serine</name>
        <dbReference type="ChEBI" id="CHEBI:33384"/>
    </ligand>
</feature>
<dbReference type="GO" id="GO:0004828">
    <property type="term" value="F:serine-tRNA ligase activity"/>
    <property type="evidence" value="ECO:0007669"/>
    <property type="project" value="UniProtKB-UniRule"/>
</dbReference>
<comment type="catalytic activity">
    <reaction evidence="6">
        <text>tRNA(Ser) + L-serine + ATP = L-seryl-tRNA(Ser) + AMP + diphosphate + H(+)</text>
        <dbReference type="Rhea" id="RHEA:12292"/>
        <dbReference type="Rhea" id="RHEA-COMP:9669"/>
        <dbReference type="Rhea" id="RHEA-COMP:9703"/>
        <dbReference type="ChEBI" id="CHEBI:15378"/>
        <dbReference type="ChEBI" id="CHEBI:30616"/>
        <dbReference type="ChEBI" id="CHEBI:33019"/>
        <dbReference type="ChEBI" id="CHEBI:33384"/>
        <dbReference type="ChEBI" id="CHEBI:78442"/>
        <dbReference type="ChEBI" id="CHEBI:78533"/>
        <dbReference type="ChEBI" id="CHEBI:456215"/>
        <dbReference type="EC" id="6.1.1.11"/>
    </reaction>
</comment>
<dbReference type="PANTHER" id="PTHR11778">
    <property type="entry name" value="SERYL-TRNA SYNTHETASE"/>
    <property type="match status" value="1"/>
</dbReference>
<dbReference type="InterPro" id="IPR006195">
    <property type="entry name" value="aa-tRNA-synth_II"/>
</dbReference>
<evidence type="ECO:0000313" key="11">
    <source>
        <dbReference type="Proteomes" id="UP000179183"/>
    </source>
</evidence>
<evidence type="ECO:0000256" key="7">
    <source>
        <dbReference type="PIRSR" id="PIRSR001529-1"/>
    </source>
</evidence>
<dbReference type="SUPFAM" id="SSF46589">
    <property type="entry name" value="tRNA-binding arm"/>
    <property type="match status" value="1"/>
</dbReference>
<evidence type="ECO:0000256" key="8">
    <source>
        <dbReference type="PIRSR" id="PIRSR001529-2"/>
    </source>
</evidence>
<dbReference type="GO" id="GO:0016260">
    <property type="term" value="P:selenocysteine biosynthetic process"/>
    <property type="evidence" value="ECO:0007669"/>
    <property type="project" value="UniProtKB-UniRule"/>
</dbReference>
<dbReference type="InterPro" id="IPR015866">
    <property type="entry name" value="Ser-tRNA-synth_1_N"/>
</dbReference>
<dbReference type="GO" id="GO:0005737">
    <property type="term" value="C:cytoplasm"/>
    <property type="evidence" value="ECO:0007669"/>
    <property type="project" value="UniProtKB-SubCell"/>
</dbReference>
<evidence type="ECO:0000256" key="1">
    <source>
        <dbReference type="ARBA" id="ARBA00022598"/>
    </source>
</evidence>
<dbReference type="PIRSF" id="PIRSF001529">
    <property type="entry name" value="Ser-tRNA-synth_IIa"/>
    <property type="match status" value="1"/>
</dbReference>
<proteinExistence type="inferred from homology"/>
<feature type="binding site" evidence="7">
    <location>
        <position position="260"/>
    </location>
    <ligand>
        <name>L-serine</name>
        <dbReference type="ChEBI" id="CHEBI:33384"/>
    </ligand>
</feature>
<dbReference type="Proteomes" id="UP000179183">
    <property type="component" value="Unassembled WGS sequence"/>
</dbReference>
<organism evidence="10 11">
    <name type="scientific">Candidatus Staskawiczbacteria bacterium RIFCSPHIGHO2_02_FULL_33_16</name>
    <dbReference type="NCBI Taxonomy" id="1802204"/>
    <lineage>
        <taxon>Bacteria</taxon>
        <taxon>Candidatus Staskawicziibacteriota</taxon>
    </lineage>
</organism>
<reference evidence="10 11" key="1">
    <citation type="journal article" date="2016" name="Nat. Commun.">
        <title>Thousands of microbial genomes shed light on interconnected biogeochemical processes in an aquifer system.</title>
        <authorList>
            <person name="Anantharaman K."/>
            <person name="Brown C.T."/>
            <person name="Hug L.A."/>
            <person name="Sharon I."/>
            <person name="Castelle C.J."/>
            <person name="Probst A.J."/>
            <person name="Thomas B.C."/>
            <person name="Singh A."/>
            <person name="Wilkins M.J."/>
            <person name="Karaoz U."/>
            <person name="Brodie E.L."/>
            <person name="Williams K.H."/>
            <person name="Hubbard S.S."/>
            <person name="Banfield J.F."/>
        </authorList>
    </citation>
    <scope>NUCLEOTIDE SEQUENCE [LARGE SCALE GENOMIC DNA]</scope>
</reference>
<dbReference type="CDD" id="cd00770">
    <property type="entry name" value="SerRS_core"/>
    <property type="match status" value="1"/>
</dbReference>
<dbReference type="Gene3D" id="1.10.287.40">
    <property type="entry name" value="Serine-tRNA synthetase, tRNA binding domain"/>
    <property type="match status" value="1"/>
</dbReference>
<dbReference type="Gene3D" id="3.30.930.10">
    <property type="entry name" value="Bira Bifunctional Protein, Domain 2"/>
    <property type="match status" value="1"/>
</dbReference>
<dbReference type="GO" id="GO:0005524">
    <property type="term" value="F:ATP binding"/>
    <property type="evidence" value="ECO:0007669"/>
    <property type="project" value="UniProtKB-UniRule"/>
</dbReference>
<dbReference type="Pfam" id="PF00587">
    <property type="entry name" value="tRNA-synt_2b"/>
    <property type="match status" value="1"/>
</dbReference>
<evidence type="ECO:0000259" key="9">
    <source>
        <dbReference type="PROSITE" id="PS50862"/>
    </source>
</evidence>
<comment type="domain">
    <text evidence="6">Consists of two distinct domains, a catalytic core and a N-terminal extension that is involved in tRNA binding.</text>
</comment>